<gene>
    <name evidence="1" type="ORF">D9615_009363</name>
</gene>
<evidence type="ECO:0000313" key="2">
    <source>
        <dbReference type="Proteomes" id="UP000565441"/>
    </source>
</evidence>
<evidence type="ECO:0008006" key="3">
    <source>
        <dbReference type="Google" id="ProtNLM"/>
    </source>
</evidence>
<comment type="caution">
    <text evidence="1">The sequence shown here is derived from an EMBL/GenBank/DDBJ whole genome shotgun (WGS) entry which is preliminary data.</text>
</comment>
<dbReference type="SUPFAM" id="SSF54909">
    <property type="entry name" value="Dimeric alpha+beta barrel"/>
    <property type="match status" value="2"/>
</dbReference>
<sequence>MPAVEVADGLLFVYGERGPDVTEEEYNNWYDKEHAPARIALPGFSSAARYKALDGKPPSWLALYDTSTPEYLQSDEYKALSINAPAGEKSIISRLVTLNRRIYSRFSTLEKPGFDAAAVLPAKVVLVVGLQPASQEKEEDMNKWYAEEHLDLIAKVPGFLRARRYKLVSQIELAGKADANSPVAAFPYVTLYDLETDAFLTDPALKEAVTTPWSVKVLGEIASSEMRPFALHSSFTK</sequence>
<proteinExistence type="predicted"/>
<protein>
    <recommendedName>
        <fullName evidence="3">EthD domain-containing protein</fullName>
    </recommendedName>
</protein>
<dbReference type="AlphaFoldDB" id="A0A8H5H2E7"/>
<name>A0A8H5H2E7_9AGAR</name>
<organism evidence="1 2">
    <name type="scientific">Tricholomella constricta</name>
    <dbReference type="NCBI Taxonomy" id="117010"/>
    <lineage>
        <taxon>Eukaryota</taxon>
        <taxon>Fungi</taxon>
        <taxon>Dikarya</taxon>
        <taxon>Basidiomycota</taxon>
        <taxon>Agaricomycotina</taxon>
        <taxon>Agaricomycetes</taxon>
        <taxon>Agaricomycetidae</taxon>
        <taxon>Agaricales</taxon>
        <taxon>Tricholomatineae</taxon>
        <taxon>Lyophyllaceae</taxon>
        <taxon>Tricholomella</taxon>
    </lineage>
</organism>
<dbReference type="InterPro" id="IPR011008">
    <property type="entry name" value="Dimeric_a/b-barrel"/>
</dbReference>
<accession>A0A8H5H2E7</accession>
<dbReference type="Proteomes" id="UP000565441">
    <property type="component" value="Unassembled WGS sequence"/>
</dbReference>
<keyword evidence="2" id="KW-1185">Reference proteome</keyword>
<reference evidence="1 2" key="1">
    <citation type="journal article" date="2020" name="ISME J.">
        <title>Uncovering the hidden diversity of litter-decomposition mechanisms in mushroom-forming fungi.</title>
        <authorList>
            <person name="Floudas D."/>
            <person name="Bentzer J."/>
            <person name="Ahren D."/>
            <person name="Johansson T."/>
            <person name="Persson P."/>
            <person name="Tunlid A."/>
        </authorList>
    </citation>
    <scope>NUCLEOTIDE SEQUENCE [LARGE SCALE GENOMIC DNA]</scope>
    <source>
        <strain evidence="1 2">CBS 661.87</strain>
    </source>
</reference>
<evidence type="ECO:0000313" key="1">
    <source>
        <dbReference type="EMBL" id="KAF5375706.1"/>
    </source>
</evidence>
<dbReference type="OrthoDB" id="2851338at2759"/>
<dbReference type="EMBL" id="JAACJP010000032">
    <property type="protein sequence ID" value="KAF5375706.1"/>
    <property type="molecule type" value="Genomic_DNA"/>
</dbReference>